<dbReference type="GO" id="GO:0005739">
    <property type="term" value="C:mitochondrion"/>
    <property type="evidence" value="ECO:0007669"/>
    <property type="project" value="TreeGrafter"/>
</dbReference>
<dbReference type="EnsemblMetazoa" id="XM_022813433">
    <property type="protein sequence ID" value="XP_022669168"/>
    <property type="gene ID" value="LOC111253673"/>
</dbReference>
<dbReference type="RefSeq" id="XP_022669168.1">
    <property type="nucleotide sequence ID" value="XM_022813433.1"/>
</dbReference>
<evidence type="ECO:0000313" key="5">
    <source>
        <dbReference type="Proteomes" id="UP000594260"/>
    </source>
</evidence>
<proteinExistence type="predicted"/>
<accession>A0A7M7KQ79</accession>
<feature type="domain" description="DUF4461" evidence="3">
    <location>
        <begin position="211"/>
        <end position="476"/>
    </location>
</feature>
<evidence type="ECO:0000259" key="2">
    <source>
        <dbReference type="Pfam" id="PF14687"/>
    </source>
</evidence>
<feature type="domain" description="DUF4460" evidence="2">
    <location>
        <begin position="71"/>
        <end position="162"/>
    </location>
</feature>
<dbReference type="SUPFAM" id="SSF55200">
    <property type="entry name" value="Translation initiation factor IF3, C-terminal domain"/>
    <property type="match status" value="1"/>
</dbReference>
<keyword evidence="5" id="KW-1185">Reference proteome</keyword>
<dbReference type="PANTHER" id="PTHR31596:SF1">
    <property type="entry name" value="T-CELL ACTIVATION INHIBITOR, MITOCHONDRIAL"/>
    <property type="match status" value="1"/>
</dbReference>
<dbReference type="Proteomes" id="UP000594260">
    <property type="component" value="Unplaced"/>
</dbReference>
<dbReference type="InterPro" id="IPR027989">
    <property type="entry name" value="DUF4461"/>
</dbReference>
<sequence>MFARRVSLVICVCADPNDNCLFRRCIRLSFNTADLRQSLKNLFSSAEMFSASGCSLIGAIRYLHGSSRRLMKWAEVSAVLRPFYLKVHPDMFMKFPDQQRTNEDSLKELNSYLESLTKHEVPTKRRLEFFMKKNGSDELSKLKINLQGKALLETLRYVLKTAGLPTDNVSATKMKVIMEDEFGYKEEDSLHWTMHPDDLASFRGPSRDQGLMSFLDENVEVAMERTRTAAPIIDEILRVESIITSKLGVISVAWECGWGVAHYRAGLLALLKLCEQHPDVATVLRGRKVSFGQWTGVSLEGHIVLSAGEVRESWLNFLKRLDEQLKFVEWVPHAEKQLSLVLRGIQVSHERLSHRTVASMYLVQVNKLTRCLQRWLWLNSYPPTLPEDLAAFTLVVEGDAGPLMVSPQGELIAPSSCPAQLFVDFLEQNLARTEQIMLRHSMSILEEEELRGQLIWKLGLRELSKDDTISSHRMADFYASCTTCGIKTGIPIKMQRLIQSIRYAAAINLPHAVQIYPVPASNFARILSSEAAKQKKTEFIRLIDEHGKGLGKMLKPDAESLAAKKHMSLIRVEDQQISQKTPLYQLVLPKAATTKLPKQSQSKKNEPPVKVIQMSVKIGEHDMRTKTKQVSNWVAHGAEVRVAIIGSPETKDELLEAVFANVEKHLEGTPMRILQKRIVAGTMKFSILAPKKIPDSTHKQKRDSQITPQD</sequence>
<dbReference type="PANTHER" id="PTHR31596">
    <property type="entry name" value="T-CELL ACTIVATION INHIBITOR, MITOCHONDRIAL"/>
    <property type="match status" value="1"/>
</dbReference>
<dbReference type="Pfam" id="PF14688">
    <property type="entry name" value="DUF4461"/>
    <property type="match status" value="1"/>
</dbReference>
<dbReference type="Pfam" id="PF14687">
    <property type="entry name" value="DUF4460"/>
    <property type="match status" value="1"/>
</dbReference>
<feature type="region of interest" description="Disordered" evidence="1">
    <location>
        <begin position="691"/>
        <end position="710"/>
    </location>
</feature>
<evidence type="ECO:0000256" key="1">
    <source>
        <dbReference type="SAM" id="MobiDB-lite"/>
    </source>
</evidence>
<feature type="compositionally biased region" description="Basic and acidic residues" evidence="1">
    <location>
        <begin position="692"/>
        <end position="704"/>
    </location>
</feature>
<dbReference type="AlphaFoldDB" id="A0A7M7KQ79"/>
<organism evidence="4 5">
    <name type="scientific">Varroa destructor</name>
    <name type="common">Honeybee mite</name>
    <dbReference type="NCBI Taxonomy" id="109461"/>
    <lineage>
        <taxon>Eukaryota</taxon>
        <taxon>Metazoa</taxon>
        <taxon>Ecdysozoa</taxon>
        <taxon>Arthropoda</taxon>
        <taxon>Chelicerata</taxon>
        <taxon>Arachnida</taxon>
        <taxon>Acari</taxon>
        <taxon>Parasitiformes</taxon>
        <taxon>Mesostigmata</taxon>
        <taxon>Gamasina</taxon>
        <taxon>Dermanyssoidea</taxon>
        <taxon>Varroidae</taxon>
        <taxon>Varroa</taxon>
    </lineage>
</organism>
<dbReference type="KEGG" id="vde:111253673"/>
<name>A0A7M7KQ79_VARDE</name>
<evidence type="ECO:0000313" key="4">
    <source>
        <dbReference type="EnsemblMetazoa" id="XP_022669168"/>
    </source>
</evidence>
<dbReference type="InterPro" id="IPR036788">
    <property type="entry name" value="T_IF-3_C_sf"/>
</dbReference>
<evidence type="ECO:0000259" key="3">
    <source>
        <dbReference type="Pfam" id="PF14688"/>
    </source>
</evidence>
<reference evidence="4" key="1">
    <citation type="submission" date="2021-01" db="UniProtKB">
        <authorList>
            <consortium name="EnsemblMetazoa"/>
        </authorList>
    </citation>
    <scope>IDENTIFICATION</scope>
</reference>
<dbReference type="GeneID" id="111253673"/>
<dbReference type="FunCoup" id="A0A7M7KQ79">
    <property type="interactions" value="681"/>
</dbReference>
<protein>
    <submittedName>
        <fullName evidence="4">Uncharacterized protein</fullName>
    </submittedName>
</protein>
<dbReference type="Gene3D" id="3.30.110.10">
    <property type="entry name" value="Translation initiation factor 3 (IF-3), C-terminal domain"/>
    <property type="match status" value="1"/>
</dbReference>
<dbReference type="GO" id="GO:0006413">
    <property type="term" value="P:translational initiation"/>
    <property type="evidence" value="ECO:0007669"/>
    <property type="project" value="InterPro"/>
</dbReference>
<dbReference type="InterPro" id="IPR027986">
    <property type="entry name" value="TCAIM"/>
</dbReference>
<dbReference type="InterPro" id="IPR028031">
    <property type="entry name" value="DUF4460"/>
</dbReference>
<dbReference type="OrthoDB" id="4238at2759"/>
<dbReference type="InParanoid" id="A0A7M7KQ79"/>